<dbReference type="SUPFAM" id="SSF53098">
    <property type="entry name" value="Ribonuclease H-like"/>
    <property type="match status" value="1"/>
</dbReference>
<feature type="compositionally biased region" description="Polar residues" evidence="9">
    <location>
        <begin position="29"/>
        <end position="45"/>
    </location>
</feature>
<dbReference type="InterPro" id="IPR003656">
    <property type="entry name" value="Znf_BED"/>
</dbReference>
<evidence type="ECO:0000256" key="2">
    <source>
        <dbReference type="ARBA" id="ARBA00022723"/>
    </source>
</evidence>
<feature type="domain" description="BED-type" evidence="10">
    <location>
        <begin position="84"/>
        <end position="140"/>
    </location>
</feature>
<proteinExistence type="predicted"/>
<evidence type="ECO:0000256" key="4">
    <source>
        <dbReference type="ARBA" id="ARBA00022833"/>
    </source>
</evidence>
<keyword evidence="2" id="KW-0479">Metal-binding</keyword>
<comment type="caution">
    <text evidence="11">The sequence shown here is derived from an EMBL/GenBank/DDBJ whole genome shotgun (WGS) entry which is preliminary data.</text>
</comment>
<evidence type="ECO:0000256" key="3">
    <source>
        <dbReference type="ARBA" id="ARBA00022771"/>
    </source>
</evidence>
<dbReference type="InterPro" id="IPR052035">
    <property type="entry name" value="ZnF_BED_domain_contain"/>
</dbReference>
<evidence type="ECO:0000259" key="10">
    <source>
        <dbReference type="PROSITE" id="PS50808"/>
    </source>
</evidence>
<dbReference type="Proteomes" id="UP000663852">
    <property type="component" value="Unassembled WGS sequence"/>
</dbReference>
<name>A0A815W8J7_ADIRI</name>
<reference evidence="11" key="1">
    <citation type="submission" date="2021-02" db="EMBL/GenBank/DDBJ databases">
        <authorList>
            <person name="Nowell W R."/>
        </authorList>
    </citation>
    <scope>NUCLEOTIDE SEQUENCE</scope>
</reference>
<keyword evidence="3 8" id="KW-0863">Zinc-finger</keyword>
<keyword evidence="7" id="KW-0539">Nucleus</keyword>
<keyword evidence="4" id="KW-0862">Zinc</keyword>
<dbReference type="PANTHER" id="PTHR46481:SF10">
    <property type="entry name" value="ZINC FINGER BED DOMAIN-CONTAINING PROTEIN 39"/>
    <property type="match status" value="1"/>
</dbReference>
<dbReference type="GO" id="GO:0008270">
    <property type="term" value="F:zinc ion binding"/>
    <property type="evidence" value="ECO:0007669"/>
    <property type="project" value="UniProtKB-KW"/>
</dbReference>
<dbReference type="PANTHER" id="PTHR46481">
    <property type="entry name" value="ZINC FINGER BED DOMAIN-CONTAINING PROTEIN 4"/>
    <property type="match status" value="1"/>
</dbReference>
<evidence type="ECO:0000256" key="8">
    <source>
        <dbReference type="PROSITE-ProRule" id="PRU00027"/>
    </source>
</evidence>
<protein>
    <recommendedName>
        <fullName evidence="10">BED-type domain-containing protein</fullName>
    </recommendedName>
</protein>
<evidence type="ECO:0000313" key="12">
    <source>
        <dbReference type="Proteomes" id="UP000663852"/>
    </source>
</evidence>
<evidence type="ECO:0000256" key="9">
    <source>
        <dbReference type="SAM" id="MobiDB-lite"/>
    </source>
</evidence>
<keyword evidence="6" id="KW-0804">Transcription</keyword>
<dbReference type="InterPro" id="IPR012337">
    <property type="entry name" value="RNaseH-like_sf"/>
</dbReference>
<dbReference type="OrthoDB" id="2438421at2759"/>
<evidence type="ECO:0000256" key="7">
    <source>
        <dbReference type="ARBA" id="ARBA00023242"/>
    </source>
</evidence>
<dbReference type="AlphaFoldDB" id="A0A815W8J7"/>
<evidence type="ECO:0000256" key="5">
    <source>
        <dbReference type="ARBA" id="ARBA00023015"/>
    </source>
</evidence>
<dbReference type="EMBL" id="CAJNOJ010001054">
    <property type="protein sequence ID" value="CAF1540570.1"/>
    <property type="molecule type" value="Genomic_DNA"/>
</dbReference>
<gene>
    <name evidence="11" type="ORF">EDS130_LOCUS45288</name>
</gene>
<sequence>MTKKRSPKNTHIIATTLADTDNEDDQPAPQASQTKSQLTSASAEVAQINSSASPFTGVNLNGSDMNIDMSTQTSSLDKRSVNPNLSSKVWLYATKFTDHDSDSQQASCHLCDYTCSCNSHSTSTIRQHLISKHSKADLVIEKQNSSKSKMSEALKQKLHQLCYAAIVKDSRSFNDLNKSGIKAVFKKLCPDYTPPHRNQVSRQLGVLYKHHYDLLVDELKQVRSLSITLDFWSNHRCQSFLCITGHWVSDKWETISKIINFSVYTNRHTAIEIAETLEAKLIALGILDKIICITCDGAKNMKLVCEYLSDDIPRLWCCAHRLHLVVINGLSFWMRNEKLNEISKQNSSTNYSTINRSTTADSNASISNKNNTNINWDEELNDKAWLVNKSSSKNTTNETEVVVGLETITDDDDNDDDYENLDDLIEDNWTTGFQADGNPTEYQKCIMKLLIKCRAVAKITKKPYIISEFIRNERQLTDQYATIRIDCKTRWNSTYILCHSMITSKHVIIPSTERRVMRRADTTKKTS</sequence>
<feature type="region of interest" description="Disordered" evidence="9">
    <location>
        <begin position="1"/>
        <end position="45"/>
    </location>
</feature>
<dbReference type="PROSITE" id="PS50808">
    <property type="entry name" value="ZF_BED"/>
    <property type="match status" value="1"/>
</dbReference>
<evidence type="ECO:0000256" key="1">
    <source>
        <dbReference type="ARBA" id="ARBA00004123"/>
    </source>
</evidence>
<evidence type="ECO:0000313" key="11">
    <source>
        <dbReference type="EMBL" id="CAF1540570.1"/>
    </source>
</evidence>
<dbReference type="GO" id="GO:0003677">
    <property type="term" value="F:DNA binding"/>
    <property type="evidence" value="ECO:0007669"/>
    <property type="project" value="InterPro"/>
</dbReference>
<organism evidence="11 12">
    <name type="scientific">Adineta ricciae</name>
    <name type="common">Rotifer</name>
    <dbReference type="NCBI Taxonomy" id="249248"/>
    <lineage>
        <taxon>Eukaryota</taxon>
        <taxon>Metazoa</taxon>
        <taxon>Spiralia</taxon>
        <taxon>Gnathifera</taxon>
        <taxon>Rotifera</taxon>
        <taxon>Eurotatoria</taxon>
        <taxon>Bdelloidea</taxon>
        <taxon>Adinetida</taxon>
        <taxon>Adinetidae</taxon>
        <taxon>Adineta</taxon>
    </lineage>
</organism>
<comment type="subcellular location">
    <subcellularLocation>
        <location evidence="1">Nucleus</location>
    </subcellularLocation>
</comment>
<accession>A0A815W8J7</accession>
<evidence type="ECO:0000256" key="6">
    <source>
        <dbReference type="ARBA" id="ARBA00023163"/>
    </source>
</evidence>
<keyword evidence="5" id="KW-0805">Transcription regulation</keyword>
<dbReference type="GO" id="GO:0005634">
    <property type="term" value="C:nucleus"/>
    <property type="evidence" value="ECO:0007669"/>
    <property type="project" value="UniProtKB-SubCell"/>
</dbReference>